<dbReference type="GO" id="GO:0032259">
    <property type="term" value="P:methylation"/>
    <property type="evidence" value="ECO:0007669"/>
    <property type="project" value="UniProtKB-KW"/>
</dbReference>
<dbReference type="GO" id="GO:0061542">
    <property type="term" value="F:3-demethylubiquinol 3-O-methyltransferase activity"/>
    <property type="evidence" value="ECO:0007669"/>
    <property type="project" value="UniProtKB-EC"/>
</dbReference>
<dbReference type="EC" id="2.1.1.64" evidence="1"/>
<reference evidence="1 2" key="1">
    <citation type="submission" date="2020-08" db="EMBL/GenBank/DDBJ databases">
        <title>Genomic Encyclopedia of Type Strains, Phase IV (KMG-V): Genome sequencing to study the core and pangenomes of soil and plant-associated prokaryotes.</title>
        <authorList>
            <person name="Whitman W."/>
        </authorList>
    </citation>
    <scope>NUCLEOTIDE SEQUENCE [LARGE SCALE GENOMIC DNA]</scope>
    <source>
        <strain evidence="1 2">JPY162</strain>
    </source>
</reference>
<evidence type="ECO:0000313" key="2">
    <source>
        <dbReference type="Proteomes" id="UP000592820"/>
    </source>
</evidence>
<dbReference type="PANTHER" id="PTHR43861">
    <property type="entry name" value="TRANS-ACONITATE 2-METHYLTRANSFERASE-RELATED"/>
    <property type="match status" value="1"/>
</dbReference>
<name>A0A7W8LH32_9BURK</name>
<evidence type="ECO:0000313" key="1">
    <source>
        <dbReference type="EMBL" id="MBB5405504.1"/>
    </source>
</evidence>
<dbReference type="EMBL" id="JACHDE010000035">
    <property type="protein sequence ID" value="MBB5405504.1"/>
    <property type="molecule type" value="Genomic_DNA"/>
</dbReference>
<dbReference type="CDD" id="cd02440">
    <property type="entry name" value="AdoMet_MTases"/>
    <property type="match status" value="1"/>
</dbReference>
<dbReference type="EC" id="2.1.1.222" evidence="1"/>
<dbReference type="InterPro" id="IPR029063">
    <property type="entry name" value="SAM-dependent_MTases_sf"/>
</dbReference>
<sequence length="221" mass="24666">MLNPTDRRGVYGFLGKAIKWPVKRFIPPAIRARILPAHSVSISDATWNQAYGSGTWDYLGTTQEIARYSVIAGYCKHLKPAARVLDVGCGAGVLASWLSGASISSYFGIDLSEVAIEQARQANIDGAEFAVADAATFEPSQIFDVIVFNEMLYYLEEPEEQVRRLARCLAPGGLLIVSIWYHDDGIRTWNRLKAAFDELDRVRITHASTRFKWDVAVLKLR</sequence>
<proteinExistence type="predicted"/>
<keyword evidence="1" id="KW-0830">Ubiquinone</keyword>
<gene>
    <name evidence="1" type="ORF">HDG41_007600</name>
</gene>
<dbReference type="AlphaFoldDB" id="A0A7W8LH32"/>
<dbReference type="Pfam" id="PF13489">
    <property type="entry name" value="Methyltransf_23"/>
    <property type="match status" value="1"/>
</dbReference>
<dbReference type="RefSeq" id="WP_184228849.1">
    <property type="nucleotide sequence ID" value="NZ_JACHDE010000035.1"/>
</dbReference>
<dbReference type="Gene3D" id="3.40.50.150">
    <property type="entry name" value="Vaccinia Virus protein VP39"/>
    <property type="match status" value="1"/>
</dbReference>
<keyword evidence="1" id="KW-0808">Transferase</keyword>
<keyword evidence="1" id="KW-0489">Methyltransferase</keyword>
<organism evidence="1 2">
    <name type="scientific">Paraburkholderia youngii</name>
    <dbReference type="NCBI Taxonomy" id="2782701"/>
    <lineage>
        <taxon>Bacteria</taxon>
        <taxon>Pseudomonadati</taxon>
        <taxon>Pseudomonadota</taxon>
        <taxon>Betaproteobacteria</taxon>
        <taxon>Burkholderiales</taxon>
        <taxon>Burkholderiaceae</taxon>
        <taxon>Paraburkholderia</taxon>
    </lineage>
</organism>
<protein>
    <submittedName>
        <fullName evidence="1">2-polyprenyl-6-hydroxyphenyl methylase/3-demethylubiquinone-9 3-methyltransferase</fullName>
        <ecNumber evidence="1">2.1.1.222</ecNumber>
        <ecNumber evidence="1">2.1.1.64</ecNumber>
    </submittedName>
</protein>
<dbReference type="Proteomes" id="UP000592820">
    <property type="component" value="Unassembled WGS sequence"/>
</dbReference>
<accession>A0A7W8LH32</accession>
<dbReference type="GO" id="GO:0102208">
    <property type="term" value="F:2-polyprenyl-6-hydroxyphenol methylase activity"/>
    <property type="evidence" value="ECO:0007669"/>
    <property type="project" value="UniProtKB-EC"/>
</dbReference>
<comment type="caution">
    <text evidence="1">The sequence shown here is derived from an EMBL/GenBank/DDBJ whole genome shotgun (WGS) entry which is preliminary data.</text>
</comment>
<dbReference type="SUPFAM" id="SSF53335">
    <property type="entry name" value="S-adenosyl-L-methionine-dependent methyltransferases"/>
    <property type="match status" value="1"/>
</dbReference>